<reference evidence="1" key="1">
    <citation type="submission" date="2021-12" db="EMBL/GenBank/DDBJ databases">
        <title>Alicyclobacillaceae gen. nov., sp. nov., isolated from chalcocite enrichment system.</title>
        <authorList>
            <person name="Jiang Z."/>
        </authorList>
    </citation>
    <scope>NUCLEOTIDE SEQUENCE</scope>
    <source>
        <strain evidence="1">MYW30-H2</strain>
    </source>
</reference>
<evidence type="ECO:0000313" key="2">
    <source>
        <dbReference type="Proteomes" id="UP000830167"/>
    </source>
</evidence>
<name>A0ABY4CKD4_9BACL</name>
<organism evidence="1 2">
    <name type="scientific">Fodinisporobacter ferrooxydans</name>
    <dbReference type="NCBI Taxonomy" id="2901836"/>
    <lineage>
        <taxon>Bacteria</taxon>
        <taxon>Bacillati</taxon>
        <taxon>Bacillota</taxon>
        <taxon>Bacilli</taxon>
        <taxon>Bacillales</taxon>
        <taxon>Alicyclobacillaceae</taxon>
        <taxon>Fodinisporobacter</taxon>
    </lineage>
</organism>
<protein>
    <recommendedName>
        <fullName evidence="3">Phage protein</fullName>
    </recommendedName>
</protein>
<evidence type="ECO:0000313" key="1">
    <source>
        <dbReference type="EMBL" id="UOF90789.1"/>
    </source>
</evidence>
<accession>A0ABY4CKD4</accession>
<dbReference type="RefSeq" id="WP_347437488.1">
    <property type="nucleotide sequence ID" value="NZ_CP089291.1"/>
</dbReference>
<evidence type="ECO:0008006" key="3">
    <source>
        <dbReference type="Google" id="ProtNLM"/>
    </source>
</evidence>
<gene>
    <name evidence="1" type="ORF">LSG31_00455</name>
</gene>
<keyword evidence="2" id="KW-1185">Reference proteome</keyword>
<dbReference type="EMBL" id="CP089291">
    <property type="protein sequence ID" value="UOF90789.1"/>
    <property type="molecule type" value="Genomic_DNA"/>
</dbReference>
<dbReference type="Proteomes" id="UP000830167">
    <property type="component" value="Chromosome"/>
</dbReference>
<sequence length="49" mass="5713">MDEQRVREIIKEELIKEKLISPNGVKIEGSFILEKLAELEKISQEESKN</sequence>
<proteinExistence type="predicted"/>